<dbReference type="AlphaFoldDB" id="A0A6T6BMB7"/>
<organism evidence="2">
    <name type="scientific">Compsopogon caeruleus</name>
    <dbReference type="NCBI Taxonomy" id="31354"/>
    <lineage>
        <taxon>Eukaryota</taxon>
        <taxon>Rhodophyta</taxon>
        <taxon>Compsopogonophyceae</taxon>
        <taxon>Compsopogonales</taxon>
        <taxon>Compsopogonaceae</taxon>
        <taxon>Compsopogon</taxon>
    </lineage>
</organism>
<sequence length="338" mass="39685">MVERERRSEWIRGYRLRHVGSRGTSIGSDEVGSANEVKLGSALQRILPFSRENRGWEDEIVVVEPIRTRRQSRRSLRRSGDWIQPGKTMGDFVRSLSRKPSEGIAIVDIQFTHFGFRWSKDLLVVPFNGFREDLRQCSQFYSHIVRFGPSELGMKHFYEWFHDFLVAFQSFATVGEQILFPWIEILVDLPDVVGRDRRTVFWDTTLSLMQITLETRAEVDSQIRMELLRKSIRQLGRELNQMLKAFESALPPLIEMFHSEEMKRDVERRLCSEILSGAKGGTSIAHFISWMSREDRQTWMQANVTQARKLKILISLKEQDHHLQRMFDQRSLRLSRAL</sequence>
<evidence type="ECO:0000313" key="2">
    <source>
        <dbReference type="EMBL" id="CAD9231532.1"/>
    </source>
</evidence>
<name>A0A6T6BMB7_9RHOD</name>
<evidence type="ECO:0000313" key="1">
    <source>
        <dbReference type="EMBL" id="CAD9231531.1"/>
    </source>
</evidence>
<gene>
    <name evidence="1" type="ORF">CCAE0312_LOCUS3608</name>
    <name evidence="2" type="ORF">CCAE0312_LOCUS3609</name>
</gene>
<reference evidence="2" key="1">
    <citation type="submission" date="2021-01" db="EMBL/GenBank/DDBJ databases">
        <authorList>
            <person name="Corre E."/>
            <person name="Pelletier E."/>
            <person name="Niang G."/>
            <person name="Scheremetjew M."/>
            <person name="Finn R."/>
            <person name="Kale V."/>
            <person name="Holt S."/>
            <person name="Cochrane G."/>
            <person name="Meng A."/>
            <person name="Brown T."/>
            <person name="Cohen L."/>
        </authorList>
    </citation>
    <scope>NUCLEOTIDE SEQUENCE</scope>
    <source>
        <strain evidence="2">SAG 36.94</strain>
    </source>
</reference>
<accession>A0A6T6BMB7</accession>
<proteinExistence type="predicted"/>
<dbReference type="EMBL" id="HBGH01006830">
    <property type="protein sequence ID" value="CAD9231532.1"/>
    <property type="molecule type" value="Transcribed_RNA"/>
</dbReference>
<dbReference type="EMBL" id="HBGH01006829">
    <property type="protein sequence ID" value="CAD9231531.1"/>
    <property type="molecule type" value="Transcribed_RNA"/>
</dbReference>
<protein>
    <submittedName>
        <fullName evidence="2">Uncharacterized protein</fullName>
    </submittedName>
</protein>